<dbReference type="EMBL" id="SJPO01000014">
    <property type="protein sequence ID" value="TWT66862.1"/>
    <property type="molecule type" value="Genomic_DNA"/>
</dbReference>
<dbReference type="SUPFAM" id="SSF53335">
    <property type="entry name" value="S-adenosyl-L-methionine-dependent methyltransferases"/>
    <property type="match status" value="1"/>
</dbReference>
<proteinExistence type="predicted"/>
<dbReference type="Pfam" id="PF08241">
    <property type="entry name" value="Methyltransf_11"/>
    <property type="match status" value="1"/>
</dbReference>
<organism evidence="2 3">
    <name type="scientific">Posidoniimonas polymericola</name>
    <dbReference type="NCBI Taxonomy" id="2528002"/>
    <lineage>
        <taxon>Bacteria</taxon>
        <taxon>Pseudomonadati</taxon>
        <taxon>Planctomycetota</taxon>
        <taxon>Planctomycetia</taxon>
        <taxon>Pirellulales</taxon>
        <taxon>Lacipirellulaceae</taxon>
        <taxon>Posidoniimonas</taxon>
    </lineage>
</organism>
<dbReference type="InterPro" id="IPR013216">
    <property type="entry name" value="Methyltransf_11"/>
</dbReference>
<name>A0A5C5XZE5_9BACT</name>
<dbReference type="AlphaFoldDB" id="A0A5C5XZE5"/>
<reference evidence="2 3" key="1">
    <citation type="submission" date="2019-02" db="EMBL/GenBank/DDBJ databases">
        <title>Deep-cultivation of Planctomycetes and their phenomic and genomic characterization uncovers novel biology.</title>
        <authorList>
            <person name="Wiegand S."/>
            <person name="Jogler M."/>
            <person name="Boedeker C."/>
            <person name="Pinto D."/>
            <person name="Vollmers J."/>
            <person name="Rivas-Marin E."/>
            <person name="Kohn T."/>
            <person name="Peeters S.H."/>
            <person name="Heuer A."/>
            <person name="Rast P."/>
            <person name="Oberbeckmann S."/>
            <person name="Bunk B."/>
            <person name="Jeske O."/>
            <person name="Meyerdierks A."/>
            <person name="Storesund J.E."/>
            <person name="Kallscheuer N."/>
            <person name="Luecker S."/>
            <person name="Lage O.M."/>
            <person name="Pohl T."/>
            <person name="Merkel B.J."/>
            <person name="Hornburger P."/>
            <person name="Mueller R.-W."/>
            <person name="Bruemmer F."/>
            <person name="Labrenz M."/>
            <person name="Spormann A.M."/>
            <person name="Op Den Camp H."/>
            <person name="Overmann J."/>
            <person name="Amann R."/>
            <person name="Jetten M.S.M."/>
            <person name="Mascher T."/>
            <person name="Medema M.H."/>
            <person name="Devos D.P."/>
            <person name="Kaster A.-K."/>
            <person name="Ovreas L."/>
            <person name="Rohde M."/>
            <person name="Galperin M.Y."/>
            <person name="Jogler C."/>
        </authorList>
    </citation>
    <scope>NUCLEOTIDE SEQUENCE [LARGE SCALE GENOMIC DNA]</scope>
    <source>
        <strain evidence="2 3">Pla123a</strain>
    </source>
</reference>
<dbReference type="GO" id="GO:0008757">
    <property type="term" value="F:S-adenosylmethionine-dependent methyltransferase activity"/>
    <property type="evidence" value="ECO:0007669"/>
    <property type="project" value="InterPro"/>
</dbReference>
<dbReference type="Gene3D" id="3.40.50.150">
    <property type="entry name" value="Vaccinia Virus protein VP39"/>
    <property type="match status" value="1"/>
</dbReference>
<accession>A0A5C5XZE5</accession>
<keyword evidence="3" id="KW-1185">Reference proteome</keyword>
<feature type="domain" description="Methyltransferase type 11" evidence="1">
    <location>
        <begin position="2"/>
        <end position="49"/>
    </location>
</feature>
<gene>
    <name evidence="2" type="ORF">Pla123a_45600</name>
</gene>
<evidence type="ECO:0000259" key="1">
    <source>
        <dbReference type="Pfam" id="PF08241"/>
    </source>
</evidence>
<comment type="caution">
    <text evidence="2">The sequence shown here is derived from an EMBL/GenBank/DDBJ whole genome shotgun (WGS) entry which is preliminary data.</text>
</comment>
<evidence type="ECO:0000313" key="3">
    <source>
        <dbReference type="Proteomes" id="UP000318478"/>
    </source>
</evidence>
<dbReference type="InterPro" id="IPR029063">
    <property type="entry name" value="SAM-dependent_MTases_sf"/>
</dbReference>
<evidence type="ECO:0000313" key="2">
    <source>
        <dbReference type="EMBL" id="TWT66862.1"/>
    </source>
</evidence>
<protein>
    <recommendedName>
        <fullName evidence="1">Methyltransferase type 11 domain-containing protein</fullName>
    </recommendedName>
</protein>
<dbReference type="Proteomes" id="UP000318478">
    <property type="component" value="Unassembled WGS sequence"/>
</dbReference>
<sequence length="131" mass="15278">MRLMDITNLELEDNLFSLIWCSHVLEHIEDDRLAMSELFRVSRPRGLTLVMVPIYGEKTFEDPRVTTPADRLKHFKQEDHVRLFGLDIANRLRDTGFEVEVLSVDGMPEEETLRYGLAYPSTKEIFMCTKS</sequence>